<evidence type="ECO:0000259" key="3">
    <source>
        <dbReference type="Pfam" id="PF13581"/>
    </source>
</evidence>
<name>A0ABZ1ILG6_9PSEU</name>
<dbReference type="InterPro" id="IPR036890">
    <property type="entry name" value="HATPase_C_sf"/>
</dbReference>
<feature type="region of interest" description="Disordered" evidence="2">
    <location>
        <begin position="142"/>
        <end position="161"/>
    </location>
</feature>
<dbReference type="RefSeq" id="WP_326837419.1">
    <property type="nucleotide sequence ID" value="NZ_CP142149.1"/>
</dbReference>
<keyword evidence="1" id="KW-0723">Serine/threonine-protein kinase</keyword>
<dbReference type="PANTHER" id="PTHR35526:SF3">
    <property type="entry name" value="ANTI-SIGMA-F FACTOR RSBW"/>
    <property type="match status" value="1"/>
</dbReference>
<organism evidence="4 5">
    <name type="scientific">Amycolatopsis rhabdoformis</name>
    <dbReference type="NCBI Taxonomy" id="1448059"/>
    <lineage>
        <taxon>Bacteria</taxon>
        <taxon>Bacillati</taxon>
        <taxon>Actinomycetota</taxon>
        <taxon>Actinomycetes</taxon>
        <taxon>Pseudonocardiales</taxon>
        <taxon>Pseudonocardiaceae</taxon>
        <taxon>Amycolatopsis</taxon>
    </lineage>
</organism>
<dbReference type="PANTHER" id="PTHR35526">
    <property type="entry name" value="ANTI-SIGMA-F FACTOR RSBW-RELATED"/>
    <property type="match status" value="1"/>
</dbReference>
<evidence type="ECO:0000313" key="4">
    <source>
        <dbReference type="EMBL" id="WSE34611.1"/>
    </source>
</evidence>
<evidence type="ECO:0000313" key="5">
    <source>
        <dbReference type="Proteomes" id="UP001330812"/>
    </source>
</evidence>
<dbReference type="GO" id="GO:0005524">
    <property type="term" value="F:ATP binding"/>
    <property type="evidence" value="ECO:0007669"/>
    <property type="project" value="UniProtKB-KW"/>
</dbReference>
<dbReference type="Proteomes" id="UP001330812">
    <property type="component" value="Chromosome"/>
</dbReference>
<keyword evidence="4" id="KW-0067">ATP-binding</keyword>
<evidence type="ECO:0000256" key="2">
    <source>
        <dbReference type="SAM" id="MobiDB-lite"/>
    </source>
</evidence>
<dbReference type="EMBL" id="CP142149">
    <property type="protein sequence ID" value="WSE34611.1"/>
    <property type="molecule type" value="Genomic_DNA"/>
</dbReference>
<dbReference type="InterPro" id="IPR050267">
    <property type="entry name" value="Anti-sigma-factor_SerPK"/>
</dbReference>
<gene>
    <name evidence="4" type="ORF">VSH64_21430</name>
</gene>
<keyword evidence="4" id="KW-0547">Nucleotide-binding</keyword>
<reference evidence="4 5" key="1">
    <citation type="journal article" date="2015" name="Int. J. Syst. Evol. Microbiol.">
        <title>Amycolatopsis rhabdoformis sp. nov., an actinomycete isolated from a tropical forest soil.</title>
        <authorList>
            <person name="Souza W.R."/>
            <person name="Silva R.E."/>
            <person name="Goodfellow M."/>
            <person name="Busarakam K."/>
            <person name="Figueiro F.S."/>
            <person name="Ferreira D."/>
            <person name="Rodrigues-Filho E."/>
            <person name="Moraes L.A.B."/>
            <person name="Zucchi T.D."/>
        </authorList>
    </citation>
    <scope>NUCLEOTIDE SEQUENCE [LARGE SCALE GENOMIC DNA]</scope>
    <source>
        <strain evidence="4 5">NCIMB 14900</strain>
    </source>
</reference>
<feature type="domain" description="Histidine kinase/HSP90-like ATPase" evidence="3">
    <location>
        <begin position="21"/>
        <end position="114"/>
    </location>
</feature>
<keyword evidence="5" id="KW-1185">Reference proteome</keyword>
<dbReference type="Pfam" id="PF13581">
    <property type="entry name" value="HATPase_c_2"/>
    <property type="match status" value="1"/>
</dbReference>
<sequence>MTGIRHAGRPGTWVLPLHGTTAATVRTMRRWVAQHLDTLGDEHRDDVLLVATELLANAHDHGDGPRHLQLWHSLRPCTVRVEVADRNLVQPTMGLSRLPGPRGRGLLLVDRLSVTWGVLPEPESRRKTVWAQIPCLGRCPRPGRAGEWTTGGGGGSGALAG</sequence>
<evidence type="ECO:0000256" key="1">
    <source>
        <dbReference type="ARBA" id="ARBA00022527"/>
    </source>
</evidence>
<keyword evidence="1" id="KW-0808">Transferase</keyword>
<feature type="compositionally biased region" description="Gly residues" evidence="2">
    <location>
        <begin position="149"/>
        <end position="161"/>
    </location>
</feature>
<dbReference type="SUPFAM" id="SSF55874">
    <property type="entry name" value="ATPase domain of HSP90 chaperone/DNA topoisomerase II/histidine kinase"/>
    <property type="match status" value="1"/>
</dbReference>
<dbReference type="InterPro" id="IPR003594">
    <property type="entry name" value="HATPase_dom"/>
</dbReference>
<proteinExistence type="predicted"/>
<dbReference type="Gene3D" id="3.30.565.10">
    <property type="entry name" value="Histidine kinase-like ATPase, C-terminal domain"/>
    <property type="match status" value="1"/>
</dbReference>
<keyword evidence="1" id="KW-0418">Kinase</keyword>
<protein>
    <submittedName>
        <fullName evidence="4">ATP-binding protein</fullName>
    </submittedName>
</protein>
<dbReference type="CDD" id="cd16936">
    <property type="entry name" value="HATPase_RsbW-like"/>
    <property type="match status" value="1"/>
</dbReference>
<accession>A0ABZ1ILG6</accession>